<dbReference type="InterPro" id="IPR025048">
    <property type="entry name" value="DUF3987"/>
</dbReference>
<keyword evidence="1" id="KW-0175">Coiled coil</keyword>
<organism evidence="3 4">
    <name type="scientific">Stecheria intestinalis</name>
    <dbReference type="NCBI Taxonomy" id="2606630"/>
    <lineage>
        <taxon>Bacteria</taxon>
        <taxon>Bacillati</taxon>
        <taxon>Bacillota</taxon>
        <taxon>Erysipelotrichia</taxon>
        <taxon>Erysipelotrichales</taxon>
        <taxon>Erysipelotrichaceae</taxon>
        <taxon>Stecheria</taxon>
    </lineage>
</organism>
<protein>
    <submittedName>
        <fullName evidence="3">DUF3987 domain-containing protein</fullName>
    </submittedName>
</protein>
<dbReference type="EMBL" id="VUMN01000010">
    <property type="protein sequence ID" value="MSS58395.1"/>
    <property type="molecule type" value="Genomic_DNA"/>
</dbReference>
<gene>
    <name evidence="3" type="ORF">FYJ51_05705</name>
</gene>
<comment type="caution">
    <text evidence="3">The sequence shown here is derived from an EMBL/GenBank/DDBJ whole genome shotgun (WGS) entry which is preliminary data.</text>
</comment>
<name>A0A7X2NS28_9FIRM</name>
<feature type="domain" description="NrS-1 polymerase-like HBD" evidence="2">
    <location>
        <begin position="232"/>
        <end position="295"/>
    </location>
</feature>
<dbReference type="RefSeq" id="WP_154504129.1">
    <property type="nucleotide sequence ID" value="NZ_VUMN01000010.1"/>
</dbReference>
<feature type="coiled-coil region" evidence="1">
    <location>
        <begin position="426"/>
        <end position="472"/>
    </location>
</feature>
<reference evidence="3 4" key="1">
    <citation type="submission" date="2019-08" db="EMBL/GenBank/DDBJ databases">
        <title>In-depth cultivation of the pig gut microbiome towards novel bacterial diversity and tailored functional studies.</title>
        <authorList>
            <person name="Wylensek D."/>
            <person name="Hitch T.C.A."/>
            <person name="Clavel T."/>
        </authorList>
    </citation>
    <scope>NUCLEOTIDE SEQUENCE [LARGE SCALE GENOMIC DNA]</scope>
    <source>
        <strain evidence="3 4">Oil+RF-744-GAM-WT-6</strain>
    </source>
</reference>
<dbReference type="InterPro" id="IPR054468">
    <property type="entry name" value="NrSPol-like_HBD"/>
</dbReference>
<sequence length="803" mass="90297">MQRSYEFLPDELKRRGLFCTWRAEQRNGRITKIPYNAVSGQRAKSNDESCFTSFEKAAGAVGYSGIGVGIFHGICAVDLDYCVDENGAVSDKAKEIVKLMHSYTEYSPSGTGLHILFLAENYQYDTDRFYIMNHASGIEVYVAGVTNKFVTVTGNEIRDHYPFESRTEELNVLLERYMTRTKTEPKETARNAINARKPMADRELIIRAERSRNGKAFRKLMSGDWKGDYSSQSEADMALCSMLAFWTGANAWQMDHIFRHSGLMRGKWDSPRAGSTYGADTIQKAIDSCKEVYTPGNTSRGICSFEARPDGDERTGTETQEFCPLVPLKPQQNELPPFPVECLPEHLRNFVSAVAEHSQTSPDMAAVIGLGVLAVCLQGKYQVQGNLGYCEPLSLYTVVIASPGERKSSVMKDMTKYLYDYEHDFNESHAEEIRANKQKREDLERQIDGLQKKLENKRNPQMENELHELETQLEQIPEMKPARFFADDCSSEALTSLIASSHGIFSVISTEGGIFDIMAGRYSGKANLDVWLKGHCGDAIRVDRMGREPEYIPHPALSAILSIQPSVLDEIMSNTTMNGRGLIARFLYSTPPSRIGTRVFRTNPIPPEVDAAYKNLIYQLMAQGSSEAVQTVVLSPEAEALISDYFEEHERFLIGEGQGIADWACKYIGSVLRIAGLLHLANCEKGQLEIPVTVMRNAISIGKYFLAHAMYAYSMMGTDLSIQKTRFVWGRLKKKNVRTIKRSDLFQMCRGKFFKKTEEIQPTLDLLAGNGYIRIEEPERSSVGRPADMLVVINPEAMKLERI</sequence>
<dbReference type="Pfam" id="PF22763">
    <property type="entry name" value="NrS1-1_pol-like_HBD"/>
    <property type="match status" value="1"/>
</dbReference>
<proteinExistence type="predicted"/>
<dbReference type="AlphaFoldDB" id="A0A7X2NS28"/>
<evidence type="ECO:0000313" key="4">
    <source>
        <dbReference type="Proteomes" id="UP000461880"/>
    </source>
</evidence>
<evidence type="ECO:0000313" key="3">
    <source>
        <dbReference type="EMBL" id="MSS58395.1"/>
    </source>
</evidence>
<accession>A0A7X2NS28</accession>
<keyword evidence="4" id="KW-1185">Reference proteome</keyword>
<evidence type="ECO:0000259" key="2">
    <source>
        <dbReference type="Pfam" id="PF22763"/>
    </source>
</evidence>
<dbReference type="Pfam" id="PF13148">
    <property type="entry name" value="DUF3987"/>
    <property type="match status" value="1"/>
</dbReference>
<dbReference type="Proteomes" id="UP000461880">
    <property type="component" value="Unassembled WGS sequence"/>
</dbReference>
<evidence type="ECO:0000256" key="1">
    <source>
        <dbReference type="SAM" id="Coils"/>
    </source>
</evidence>